<dbReference type="EMBL" id="JBHSYM010000021">
    <property type="protein sequence ID" value="MFC7011764.1"/>
    <property type="molecule type" value="Genomic_DNA"/>
</dbReference>
<dbReference type="Gene3D" id="3.30.200.20">
    <property type="entry name" value="Phosphorylase Kinase, domain 1"/>
    <property type="match status" value="1"/>
</dbReference>
<keyword evidence="4" id="KW-1185">Reference proteome</keyword>
<dbReference type="Gene3D" id="3.90.1200.10">
    <property type="match status" value="1"/>
</dbReference>
<evidence type="ECO:0000256" key="1">
    <source>
        <dbReference type="ARBA" id="ARBA00038240"/>
    </source>
</evidence>
<evidence type="ECO:0000313" key="4">
    <source>
        <dbReference type="Proteomes" id="UP001596409"/>
    </source>
</evidence>
<sequence length="338" mass="37732">MSVGNVSLTSDLSVLAEAFGLGEPIKHDFLPDGLMNHNWQVTTTHGRYAVKRIKDVSLEKARRNLTALSALARGQIPVCVPLRTTSGDLVAEVGSHAYCVLPWIDGSHQRGVDLSASQVAELGIMLGRIHLALVTQPPGNAPDQLPPAKVTSVAEAVTASERFSDIVGSSAAPSEFDRTVAKFMERRRILLDKYAHLRPAAGIPLGPFGWTHGDFQYRNVLWRDGQIAAVLDWDRLGVRPYAEEVARTAQVQFGVDGRFDLKRLRGFIDGYRSVVPLSDDAALDGVRRLWWKRMTDYWQLEFHYNRGDHSCDHLFTTDEELLNWWTDRLGEVEAAFTQ</sequence>
<organism evidence="3 4">
    <name type="scientific">Streptomyces viridiviolaceus</name>
    <dbReference type="NCBI Taxonomy" id="68282"/>
    <lineage>
        <taxon>Bacteria</taxon>
        <taxon>Bacillati</taxon>
        <taxon>Actinomycetota</taxon>
        <taxon>Actinomycetes</taxon>
        <taxon>Kitasatosporales</taxon>
        <taxon>Streptomycetaceae</taxon>
        <taxon>Streptomyces</taxon>
    </lineage>
</organism>
<dbReference type="PANTHER" id="PTHR21064:SF6">
    <property type="entry name" value="AMINOGLYCOSIDE PHOSPHOTRANSFERASE DOMAIN-CONTAINING PROTEIN"/>
    <property type="match status" value="1"/>
</dbReference>
<dbReference type="InterPro" id="IPR050249">
    <property type="entry name" value="Pseudomonas-type_ThrB"/>
</dbReference>
<dbReference type="RefSeq" id="WP_189880342.1">
    <property type="nucleotide sequence ID" value="NZ_BMWA01000040.1"/>
</dbReference>
<protein>
    <submittedName>
        <fullName evidence="3">Phosphotransferase</fullName>
    </submittedName>
</protein>
<dbReference type="InterPro" id="IPR002575">
    <property type="entry name" value="Aminoglycoside_PTrfase"/>
</dbReference>
<evidence type="ECO:0000259" key="2">
    <source>
        <dbReference type="Pfam" id="PF01636"/>
    </source>
</evidence>
<gene>
    <name evidence="3" type="ORF">ACFQMH_08635</name>
</gene>
<comment type="similarity">
    <text evidence="1">Belongs to the pseudomonas-type ThrB family.</text>
</comment>
<dbReference type="InterPro" id="IPR011009">
    <property type="entry name" value="Kinase-like_dom_sf"/>
</dbReference>
<dbReference type="SUPFAM" id="SSF56112">
    <property type="entry name" value="Protein kinase-like (PK-like)"/>
    <property type="match status" value="1"/>
</dbReference>
<evidence type="ECO:0000313" key="3">
    <source>
        <dbReference type="EMBL" id="MFC7011764.1"/>
    </source>
</evidence>
<proteinExistence type="inferred from homology"/>
<comment type="caution">
    <text evidence="3">The sequence shown here is derived from an EMBL/GenBank/DDBJ whole genome shotgun (WGS) entry which is preliminary data.</text>
</comment>
<accession>A0ABW2DXN3</accession>
<dbReference type="Pfam" id="PF01636">
    <property type="entry name" value="APH"/>
    <property type="match status" value="1"/>
</dbReference>
<feature type="domain" description="Aminoglycoside phosphotransferase" evidence="2">
    <location>
        <begin position="30"/>
        <end position="274"/>
    </location>
</feature>
<dbReference type="Proteomes" id="UP001596409">
    <property type="component" value="Unassembled WGS sequence"/>
</dbReference>
<dbReference type="PANTHER" id="PTHR21064">
    <property type="entry name" value="AMINOGLYCOSIDE PHOSPHOTRANSFERASE DOMAIN-CONTAINING PROTEIN-RELATED"/>
    <property type="match status" value="1"/>
</dbReference>
<name>A0ABW2DXN3_9ACTN</name>
<reference evidence="4" key="1">
    <citation type="journal article" date="2019" name="Int. J. Syst. Evol. Microbiol.">
        <title>The Global Catalogue of Microorganisms (GCM) 10K type strain sequencing project: providing services to taxonomists for standard genome sequencing and annotation.</title>
        <authorList>
            <consortium name="The Broad Institute Genomics Platform"/>
            <consortium name="The Broad Institute Genome Sequencing Center for Infectious Disease"/>
            <person name="Wu L."/>
            <person name="Ma J."/>
        </authorList>
    </citation>
    <scope>NUCLEOTIDE SEQUENCE [LARGE SCALE GENOMIC DNA]</scope>
    <source>
        <strain evidence="4">JCM 4855</strain>
    </source>
</reference>